<evidence type="ECO:0000313" key="2">
    <source>
        <dbReference type="EMBL" id="KAB1281017.1"/>
    </source>
</evidence>
<feature type="transmembrane region" description="Helical" evidence="1">
    <location>
        <begin position="20"/>
        <end position="38"/>
    </location>
</feature>
<accession>A0A5N4ECB9</accession>
<keyword evidence="1" id="KW-0472">Membrane</keyword>
<evidence type="ECO:0000313" key="3">
    <source>
        <dbReference type="Proteomes" id="UP000299084"/>
    </source>
</evidence>
<comment type="caution">
    <text evidence="2">The sequence shown here is derived from an EMBL/GenBank/DDBJ whole genome shotgun (WGS) entry which is preliminary data.</text>
</comment>
<proteinExistence type="predicted"/>
<dbReference type="Gene3D" id="1.25.50.20">
    <property type="match status" value="1"/>
</dbReference>
<keyword evidence="3" id="KW-1185">Reference proteome</keyword>
<dbReference type="GO" id="GO:0004177">
    <property type="term" value="F:aminopeptidase activity"/>
    <property type="evidence" value="ECO:0007669"/>
    <property type="project" value="UniProtKB-KW"/>
</dbReference>
<protein>
    <submittedName>
        <fullName evidence="2">Endoplasmic reticulum aminopeptidase 2</fullName>
    </submittedName>
</protein>
<keyword evidence="2" id="KW-0378">Hydrolase</keyword>
<dbReference type="AlphaFoldDB" id="A0A5N4ECB9"/>
<name>A0A5N4ECB9_CAMDR</name>
<dbReference type="Proteomes" id="UP000299084">
    <property type="component" value="Unassembled WGS sequence"/>
</dbReference>
<keyword evidence="1" id="KW-1133">Transmembrane helix</keyword>
<reference evidence="2 3" key="1">
    <citation type="journal article" date="2019" name="Mol. Ecol. Resour.">
        <title>Improving Illumina assemblies with Hi-C and long reads: an example with the North African dromedary.</title>
        <authorList>
            <person name="Elbers J.P."/>
            <person name="Rogers M.F."/>
            <person name="Perelman P.L."/>
            <person name="Proskuryakova A.A."/>
            <person name="Serdyukova N.A."/>
            <person name="Johnson W.E."/>
            <person name="Horin P."/>
            <person name="Corander J."/>
            <person name="Murphy D."/>
            <person name="Burger P.A."/>
        </authorList>
    </citation>
    <scope>NUCLEOTIDE SEQUENCE [LARGE SCALE GENOMIC DNA]</scope>
    <source>
        <strain evidence="2">Drom800</strain>
        <tissue evidence="2">Blood</tissue>
    </source>
</reference>
<organism evidence="2 3">
    <name type="scientific">Camelus dromedarius</name>
    <name type="common">Dromedary</name>
    <name type="synonym">Arabian camel</name>
    <dbReference type="NCBI Taxonomy" id="9838"/>
    <lineage>
        <taxon>Eukaryota</taxon>
        <taxon>Metazoa</taxon>
        <taxon>Chordata</taxon>
        <taxon>Craniata</taxon>
        <taxon>Vertebrata</taxon>
        <taxon>Euteleostomi</taxon>
        <taxon>Mammalia</taxon>
        <taxon>Eutheria</taxon>
        <taxon>Laurasiatheria</taxon>
        <taxon>Artiodactyla</taxon>
        <taxon>Tylopoda</taxon>
        <taxon>Camelidae</taxon>
        <taxon>Camelus</taxon>
    </lineage>
</organism>
<keyword evidence="2" id="KW-0645">Protease</keyword>
<gene>
    <name evidence="2" type="ORF">Cadr_000004427</name>
</gene>
<sequence length="100" mass="11638">MSLMSYLENTLNENERAGQFALFFLVFDLGSFALRMIISGTTSHFSSKDELQEVKLFFESLKDQGIDLEIFQIVLETISKNIRWLEKNLSTLRNWLLISI</sequence>
<keyword evidence="1" id="KW-0812">Transmembrane</keyword>
<dbReference type="EMBL" id="JWIN03000003">
    <property type="protein sequence ID" value="KAB1281017.1"/>
    <property type="molecule type" value="Genomic_DNA"/>
</dbReference>
<evidence type="ECO:0000256" key="1">
    <source>
        <dbReference type="SAM" id="Phobius"/>
    </source>
</evidence>
<keyword evidence="2" id="KW-0031">Aminopeptidase</keyword>